<dbReference type="PANTHER" id="PTHR22849:SF163">
    <property type="entry name" value="U-BOX DOMAIN-CONTAINING PROTEIN"/>
    <property type="match status" value="1"/>
</dbReference>
<dbReference type="Proteomes" id="UP000006906">
    <property type="component" value="Chromosome 10"/>
</dbReference>
<dbReference type="Gramene" id="PNW76991">
    <property type="protein sequence ID" value="PNW76991"/>
    <property type="gene ID" value="CHLRE_10g417850v5"/>
</dbReference>
<protein>
    <recommendedName>
        <fullName evidence="2">U-box domain-containing protein</fullName>
    </recommendedName>
</protein>
<feature type="region of interest" description="Disordered" evidence="1">
    <location>
        <begin position="732"/>
        <end position="835"/>
    </location>
</feature>
<feature type="compositionally biased region" description="Acidic residues" evidence="1">
    <location>
        <begin position="1743"/>
        <end position="1758"/>
    </location>
</feature>
<feature type="compositionally biased region" description="Gly residues" evidence="1">
    <location>
        <begin position="537"/>
        <end position="546"/>
    </location>
</feature>
<feature type="compositionally biased region" description="Low complexity" evidence="1">
    <location>
        <begin position="253"/>
        <end position="268"/>
    </location>
</feature>
<feature type="compositionally biased region" description="Acidic residues" evidence="1">
    <location>
        <begin position="1779"/>
        <end position="1799"/>
    </location>
</feature>
<evidence type="ECO:0000313" key="3">
    <source>
        <dbReference type="EMBL" id="PNW76991.1"/>
    </source>
</evidence>
<dbReference type="OrthoDB" id="552378at2759"/>
<dbReference type="ExpressionAtlas" id="A0A2K3D8X8">
    <property type="expression patterns" value="baseline"/>
</dbReference>
<feature type="region of interest" description="Disordered" evidence="1">
    <location>
        <begin position="457"/>
        <end position="515"/>
    </location>
</feature>
<feature type="compositionally biased region" description="Low complexity" evidence="1">
    <location>
        <begin position="319"/>
        <end position="344"/>
    </location>
</feature>
<feature type="compositionally biased region" description="Gly residues" evidence="1">
    <location>
        <begin position="564"/>
        <end position="583"/>
    </location>
</feature>
<evidence type="ECO:0000313" key="4">
    <source>
        <dbReference type="Proteomes" id="UP000006906"/>
    </source>
</evidence>
<dbReference type="GeneID" id="5728339"/>
<dbReference type="InterPro" id="IPR011047">
    <property type="entry name" value="Quinoprotein_ADH-like_sf"/>
</dbReference>
<dbReference type="SMART" id="SM00504">
    <property type="entry name" value="Ubox"/>
    <property type="match status" value="1"/>
</dbReference>
<dbReference type="EMBL" id="CM008971">
    <property type="protein sequence ID" value="PNW76991.1"/>
    <property type="molecule type" value="Genomic_DNA"/>
</dbReference>
<keyword evidence="4" id="KW-1185">Reference proteome</keyword>
<feature type="compositionally biased region" description="Basic residues" evidence="1">
    <location>
        <begin position="958"/>
        <end position="967"/>
    </location>
</feature>
<dbReference type="InParanoid" id="A0A2K3D8X8"/>
<feature type="region of interest" description="Disordered" evidence="1">
    <location>
        <begin position="1879"/>
        <end position="1914"/>
    </location>
</feature>
<feature type="compositionally biased region" description="Low complexity" evidence="1">
    <location>
        <begin position="290"/>
        <end position="299"/>
    </location>
</feature>
<feature type="compositionally biased region" description="Basic and acidic residues" evidence="1">
    <location>
        <begin position="1759"/>
        <end position="1771"/>
    </location>
</feature>
<feature type="region of interest" description="Disordered" evidence="1">
    <location>
        <begin position="1743"/>
        <end position="1808"/>
    </location>
</feature>
<dbReference type="SUPFAM" id="SSF50998">
    <property type="entry name" value="Quinoprotein alcohol dehydrogenase-like"/>
    <property type="match status" value="1"/>
</dbReference>
<dbReference type="UniPathway" id="UPA00143"/>
<dbReference type="InterPro" id="IPR013083">
    <property type="entry name" value="Znf_RING/FYVE/PHD"/>
</dbReference>
<dbReference type="PROSITE" id="PS51698">
    <property type="entry name" value="U_BOX"/>
    <property type="match status" value="1"/>
</dbReference>
<reference evidence="3 4" key="1">
    <citation type="journal article" date="2007" name="Science">
        <title>The Chlamydomonas genome reveals the evolution of key animal and plant functions.</title>
        <authorList>
            <person name="Merchant S.S."/>
            <person name="Prochnik S.E."/>
            <person name="Vallon O."/>
            <person name="Harris E.H."/>
            <person name="Karpowicz S.J."/>
            <person name="Witman G.B."/>
            <person name="Terry A."/>
            <person name="Salamov A."/>
            <person name="Fritz-Laylin L.K."/>
            <person name="Marechal-Drouard L."/>
            <person name="Marshall W.F."/>
            <person name="Qu L.H."/>
            <person name="Nelson D.R."/>
            <person name="Sanderfoot A.A."/>
            <person name="Spalding M.H."/>
            <person name="Kapitonov V.V."/>
            <person name="Ren Q."/>
            <person name="Ferris P."/>
            <person name="Lindquist E."/>
            <person name="Shapiro H."/>
            <person name="Lucas S.M."/>
            <person name="Grimwood J."/>
            <person name="Schmutz J."/>
            <person name="Cardol P."/>
            <person name="Cerutti H."/>
            <person name="Chanfreau G."/>
            <person name="Chen C.L."/>
            <person name="Cognat V."/>
            <person name="Croft M.T."/>
            <person name="Dent R."/>
            <person name="Dutcher S."/>
            <person name="Fernandez E."/>
            <person name="Fukuzawa H."/>
            <person name="Gonzalez-Ballester D."/>
            <person name="Gonzalez-Halphen D."/>
            <person name="Hallmann A."/>
            <person name="Hanikenne M."/>
            <person name="Hippler M."/>
            <person name="Inwood W."/>
            <person name="Jabbari K."/>
            <person name="Kalanon M."/>
            <person name="Kuras R."/>
            <person name="Lefebvre P.A."/>
            <person name="Lemaire S.D."/>
            <person name="Lobanov A.V."/>
            <person name="Lohr M."/>
            <person name="Manuell A."/>
            <person name="Meier I."/>
            <person name="Mets L."/>
            <person name="Mittag M."/>
            <person name="Mittelmeier T."/>
            <person name="Moroney J.V."/>
            <person name="Moseley J."/>
            <person name="Napoli C."/>
            <person name="Nedelcu A.M."/>
            <person name="Niyogi K."/>
            <person name="Novoselov S.V."/>
            <person name="Paulsen I.T."/>
            <person name="Pazour G."/>
            <person name="Purton S."/>
            <person name="Ral J.P."/>
            <person name="Riano-Pachon D.M."/>
            <person name="Riekhof W."/>
            <person name="Rymarquis L."/>
            <person name="Schroda M."/>
            <person name="Stern D."/>
            <person name="Umen J."/>
            <person name="Willows R."/>
            <person name="Wilson N."/>
            <person name="Zimmer S.L."/>
            <person name="Allmer J."/>
            <person name="Balk J."/>
            <person name="Bisova K."/>
            <person name="Chen C.J."/>
            <person name="Elias M."/>
            <person name="Gendler K."/>
            <person name="Hauser C."/>
            <person name="Lamb M.R."/>
            <person name="Ledford H."/>
            <person name="Long J.C."/>
            <person name="Minagawa J."/>
            <person name="Page M.D."/>
            <person name="Pan J."/>
            <person name="Pootakham W."/>
            <person name="Roje S."/>
            <person name="Rose A."/>
            <person name="Stahlberg E."/>
            <person name="Terauchi A.M."/>
            <person name="Yang P."/>
            <person name="Ball S."/>
            <person name="Bowler C."/>
            <person name="Dieckmann C.L."/>
            <person name="Gladyshev V.N."/>
            <person name="Green P."/>
            <person name="Jorgensen R."/>
            <person name="Mayfield S."/>
            <person name="Mueller-Roeber B."/>
            <person name="Rajamani S."/>
            <person name="Sayre R.T."/>
            <person name="Brokstein P."/>
            <person name="Dubchak I."/>
            <person name="Goodstein D."/>
            <person name="Hornick L."/>
            <person name="Huang Y.W."/>
            <person name="Jhaveri J."/>
            <person name="Luo Y."/>
            <person name="Martinez D."/>
            <person name="Ngau W.C."/>
            <person name="Otillar B."/>
            <person name="Poliakov A."/>
            <person name="Porter A."/>
            <person name="Szajkowski L."/>
            <person name="Werner G."/>
            <person name="Zhou K."/>
            <person name="Grigoriev I.V."/>
            <person name="Rokhsar D.S."/>
            <person name="Grossman A.R."/>
        </authorList>
    </citation>
    <scope>NUCLEOTIDE SEQUENCE [LARGE SCALE GENOMIC DNA]</scope>
    <source>
        <strain evidence="4">CC-503</strain>
    </source>
</reference>
<gene>
    <name evidence="3" type="ORF">CHLRE_10g417850v5</name>
</gene>
<feature type="region of interest" description="Disordered" evidence="1">
    <location>
        <begin position="213"/>
        <end position="356"/>
    </location>
</feature>
<dbReference type="SUPFAM" id="SSF57850">
    <property type="entry name" value="RING/U-box"/>
    <property type="match status" value="1"/>
</dbReference>
<evidence type="ECO:0000256" key="1">
    <source>
        <dbReference type="SAM" id="MobiDB-lite"/>
    </source>
</evidence>
<organism evidence="3 4">
    <name type="scientific">Chlamydomonas reinhardtii</name>
    <name type="common">Chlamydomonas smithii</name>
    <dbReference type="NCBI Taxonomy" id="3055"/>
    <lineage>
        <taxon>Eukaryota</taxon>
        <taxon>Viridiplantae</taxon>
        <taxon>Chlorophyta</taxon>
        <taxon>core chlorophytes</taxon>
        <taxon>Chlorophyceae</taxon>
        <taxon>CS clade</taxon>
        <taxon>Chlamydomonadales</taxon>
        <taxon>Chlamydomonadaceae</taxon>
        <taxon>Chlamydomonas</taxon>
    </lineage>
</organism>
<dbReference type="InterPro" id="IPR003613">
    <property type="entry name" value="Ubox_domain"/>
</dbReference>
<sequence>MAYPAPTGPLSEGGLTGPWASALRVPRSFRCPLSGGLMRDPVVSPVPAAGLPAGTSFERAALMGWHAGATAGTQSAPLPVPPFQLLPNASLRAAISEWLEAHGLDAAAAEQLLVLEAEAQQWRREERQAAAAARTAAAAVVVGPWSGAVWPQPQVHLPMAPMPRAPVAVPVPASTAASGAVATRGGLVRAGRMVPSHSAPSLTLLEMQAAAAEAKADTQRQQQQEQYQHQHQERSYHGTLRAPQLPQGHRAAEPAAAGAGVPWAGPGASVRSSTIAAASHAFQPPAHTYQQEQQQQQQQSYDLPPGIQPRLSMARHGISVAPSGAAAERARGASGSNASSSAHAPIGGPGQLPAAHTASHLPAAPETEVLLAGRSAAGGAAVTRASHQRTARPAAQAAAPGARGAGGARTGADTSRAAPAAPVAAGPGTRCADWDWDFDEETRAEWAQLLAASAATAGDPQGGLSDTSEYAGGISPGRHRATQVPPAGKASSGRQHQHQQDRPTVAPTAHSGGRVDEGLHFLSELPSEPEAAAGQGMSAGGPGGQASRGAGNPTAPASSTGAEGRVGGGGNESGSEGNGGVSGWSGPLRSWLGRLPSALGVGRRQGALGTDTAAAATAGPGSKPWEGAGVRSAADSAGPRGRRGTMDSVVRAGSQADHPRHRGTATAATTRLQEETDNSEVEGEDEEEGLWAGSARVRHTALDRGGGGGSGGGLRHVMSAVLELAGLGLGVRGRGSEEGEQGGSSEPYTEAGLGGGLHSSASLGRLRVPLGSGQERSGAPARHGKAESRQYQQRQHGEQHLQRMYGSAGGSSEDSEEEDKVETVGQSRPAHAAAAAGGAAVATLLPDSGELPPPPPLELPLELPLPLQWVSAGQLAGSGLSPRNPRQAAEAQVARLRSWLEGAPAPAVSDLYTLLRCRPAQAELGLGAGGAAAAAGAGAGRGAAGAAVGWSQPGRPAGRQRRQRHGRRSCEAELLAPAQIGPLCCTSVPCGPSAAGSNNSHSTAAALLLAMPAPPPPRVTAMAVLPPPPPPPSWSGLLGLIGGSGGAGGSAAGALGSGLLGGAASPLPRATGRGGAGGAGGSVGASVHPHIHSRSSAFAVLITRDRPSAALLQELPADLPTPAPELPHAPAPQPGPTGRCWALPAVRGRVTAVAACPRGGSVAVGSSAGLVALWRGFEPEALAALREMQDMSADLDTAGLQVGGSLTRQTGQAASRAATAARQQQPRASGGPAVVAVQLSAPSPQLTGSGAGADQGEGAGEGLPPPLEWHLCGRLGWPEEVLSVSTLALNGTSTSTQASTQANITGIMGSKLSTGSMGAAMMRRIGSTGQLVGLGAGSGSGTGSGGQAPYAPSQSQQRLALLGAGPGTGSGANSAGGGERAVTALAYGGGGSVLFAAAGGVVAGWRLGQLDQPERHSSGSSMVMPFMLLTPHEHELGFTYTALPPDSAGDTAGGRRQLEGGEAGEAGEGDSRTGGQRRRGAVTPRAGGANSGLEAGSAGGGALSPRAGARRSLSGGMWLPAGGSVTCLAASPCGAHLAAGLADGSVHLALHAAAAERVVVLRLLPPPPQPALAAAGFPAPGLATQLAFSPDERRLLVLALGLRPGALGGQQQQEGAAPGAAAGGSAAPVAMSSPNAARLGAGAQASGPPARRSVNGGHSGNLVQQRLAAALQRIDSAERSSRGGLDASAGAADPGVAGILAGGAPSAAPTYSAARYTLHCFPLTAAEGLGGSDVQAGGWGLEEQDQQEEDDDEEEDYDQKDREHGGRRKDLAQQQQVTDTDEDEDECEAEEEGEGEDDGGSGRLPPRAAPCSDLTLDWLEPPHYCPGGSLAGLQLHGGGGGATTLRPGALAATPLTGLTVSPDGTCCLLLDCSPTPPQPTPAAGMVRPQATPASPAAAATTRYQSQSLPPAPAAPRPACPRLLYLDLVARTATHVPLQLPPPPQQQQPALLLLPGVGSAGNSPLSSPRCSVCGTHPAGAAAPLGTAVPSSATATGTAAVVAAHPLVRLYPAAGGGGGGSGAGLAGVGVAASGGGGGAGVGCLAVLPGGRELLLAGEGQGLLRWRFGQQ</sequence>
<feature type="compositionally biased region" description="Low complexity" evidence="1">
    <location>
        <begin position="1486"/>
        <end position="1496"/>
    </location>
</feature>
<feature type="compositionally biased region" description="Low complexity" evidence="1">
    <location>
        <begin position="1888"/>
        <end position="1901"/>
    </location>
</feature>
<dbReference type="GO" id="GO:0061630">
    <property type="term" value="F:ubiquitin protein ligase activity"/>
    <property type="evidence" value="ECO:0007669"/>
    <property type="project" value="InterPro"/>
</dbReference>
<feature type="region of interest" description="Disordered" evidence="1">
    <location>
        <begin position="530"/>
        <end position="585"/>
    </location>
</feature>
<dbReference type="Pfam" id="PF04564">
    <property type="entry name" value="U-box"/>
    <property type="match status" value="1"/>
</dbReference>
<feature type="compositionally biased region" description="Acidic residues" evidence="1">
    <location>
        <begin position="675"/>
        <end position="689"/>
    </location>
</feature>
<feature type="compositionally biased region" description="Low complexity" evidence="1">
    <location>
        <begin position="758"/>
        <end position="767"/>
    </location>
</feature>
<dbReference type="InterPro" id="IPR045185">
    <property type="entry name" value="PUB22/23/24-like"/>
</dbReference>
<dbReference type="RefSeq" id="XP_042919809.1">
    <property type="nucleotide sequence ID" value="XM_043066412.1"/>
</dbReference>
<feature type="compositionally biased region" description="Low complexity" evidence="1">
    <location>
        <begin position="213"/>
        <end position="227"/>
    </location>
</feature>
<evidence type="ECO:0000259" key="2">
    <source>
        <dbReference type="PROSITE" id="PS51698"/>
    </source>
</evidence>
<feature type="region of interest" description="Disordered" evidence="1">
    <location>
        <begin position="1608"/>
        <end position="1659"/>
    </location>
</feature>
<name>A0A2K3D8X8_CHLRE</name>
<feature type="compositionally biased region" description="Low complexity" evidence="1">
    <location>
        <begin position="1207"/>
        <end position="1228"/>
    </location>
</feature>
<feature type="compositionally biased region" description="Gly residues" evidence="1">
    <location>
        <begin position="1249"/>
        <end position="1261"/>
    </location>
</feature>
<feature type="region of interest" description="Disordered" evidence="1">
    <location>
        <begin position="1207"/>
        <end position="1265"/>
    </location>
</feature>
<feature type="region of interest" description="Disordered" evidence="1">
    <location>
        <begin position="1441"/>
        <end position="1509"/>
    </location>
</feature>
<dbReference type="PANTHER" id="PTHR22849">
    <property type="entry name" value="WDSAM1 PROTEIN"/>
    <property type="match status" value="1"/>
</dbReference>
<feature type="compositionally biased region" description="Low complexity" evidence="1">
    <location>
        <begin position="410"/>
        <end position="429"/>
    </location>
</feature>
<feature type="region of interest" description="Disordered" evidence="1">
    <location>
        <begin position="380"/>
        <end position="434"/>
    </location>
</feature>
<feature type="compositionally biased region" description="Low complexity" evidence="1">
    <location>
        <begin position="380"/>
        <end position="402"/>
    </location>
</feature>
<accession>A0A2K3D8X8</accession>
<feature type="region of interest" description="Disordered" evidence="1">
    <location>
        <begin position="610"/>
        <end position="690"/>
    </location>
</feature>
<feature type="compositionally biased region" description="Low complexity" evidence="1">
    <location>
        <begin position="610"/>
        <end position="619"/>
    </location>
</feature>
<feature type="region of interest" description="Disordered" evidence="1">
    <location>
        <begin position="943"/>
        <end position="970"/>
    </location>
</feature>
<dbReference type="KEGG" id="cre:CHLRE_10g417850v5"/>
<feature type="compositionally biased region" description="Low complexity" evidence="1">
    <location>
        <begin position="944"/>
        <end position="957"/>
    </location>
</feature>
<dbReference type="Gene3D" id="3.30.40.10">
    <property type="entry name" value="Zinc/RING finger domain, C3HC4 (zinc finger)"/>
    <property type="match status" value="1"/>
</dbReference>
<feature type="compositionally biased region" description="Low complexity" evidence="1">
    <location>
        <begin position="1608"/>
        <end position="1630"/>
    </location>
</feature>
<feature type="domain" description="U-box" evidence="2">
    <location>
        <begin position="24"/>
        <end position="105"/>
    </location>
</feature>
<dbReference type="GO" id="GO:0016567">
    <property type="term" value="P:protein ubiquitination"/>
    <property type="evidence" value="ECO:0007669"/>
    <property type="project" value="UniProtKB-UniPathway"/>
</dbReference>
<proteinExistence type="predicted"/>